<dbReference type="InParanoid" id="H2SV33"/>
<dbReference type="GO" id="GO:0045944">
    <property type="term" value="P:positive regulation of transcription by RNA polymerase II"/>
    <property type="evidence" value="ECO:0007669"/>
    <property type="project" value="TreeGrafter"/>
</dbReference>
<feature type="region of interest" description="Disordered" evidence="8">
    <location>
        <begin position="84"/>
        <end position="108"/>
    </location>
</feature>
<evidence type="ECO:0000259" key="10">
    <source>
        <dbReference type="PROSITE" id="PS50888"/>
    </source>
</evidence>
<feature type="region of interest" description="Disordered" evidence="8">
    <location>
        <begin position="709"/>
        <end position="817"/>
    </location>
</feature>
<accession>H2SV33</accession>
<dbReference type="PANTHER" id="PTHR10684:SF1">
    <property type="entry name" value="NUCLEAR RECEPTOR COACTIVATOR 1"/>
    <property type="match status" value="1"/>
</dbReference>
<dbReference type="Pfam" id="PF14598">
    <property type="entry name" value="PAS_11"/>
    <property type="match status" value="1"/>
</dbReference>
<dbReference type="Gene3D" id="3.30.450.20">
    <property type="entry name" value="PAS domain"/>
    <property type="match status" value="2"/>
</dbReference>
<dbReference type="InterPro" id="IPR010011">
    <property type="entry name" value="NCO_DUF1518"/>
</dbReference>
<dbReference type="InterPro" id="IPR014935">
    <property type="entry name" value="SRC/p160_LXXLL"/>
</dbReference>
<feature type="compositionally biased region" description="Low complexity" evidence="8">
    <location>
        <begin position="395"/>
        <end position="412"/>
    </location>
</feature>
<dbReference type="SUPFAM" id="SSF69125">
    <property type="entry name" value="Nuclear receptor coactivator interlocking domain"/>
    <property type="match status" value="1"/>
</dbReference>
<dbReference type="CDD" id="cd18948">
    <property type="entry name" value="bHLH-PAS_NCoA1_SRC1"/>
    <property type="match status" value="1"/>
</dbReference>
<dbReference type="GO" id="GO:0003713">
    <property type="term" value="F:transcription coactivator activity"/>
    <property type="evidence" value="ECO:0007669"/>
    <property type="project" value="InterPro"/>
</dbReference>
<dbReference type="InterPro" id="IPR013767">
    <property type="entry name" value="PAS_fold"/>
</dbReference>
<dbReference type="InterPro" id="IPR000014">
    <property type="entry name" value="PAS"/>
</dbReference>
<keyword evidence="5" id="KW-0010">Activator</keyword>
<dbReference type="InterPro" id="IPR056193">
    <property type="entry name" value="bHLH_NCOA1-3"/>
</dbReference>
<feature type="region of interest" description="Disordered" evidence="8">
    <location>
        <begin position="1334"/>
        <end position="1370"/>
    </location>
</feature>
<dbReference type="InterPro" id="IPR009110">
    <property type="entry name" value="Nuc_rcpt_coact"/>
</dbReference>
<dbReference type="STRING" id="31033.ENSTRUP00000016271"/>
<dbReference type="GeneTree" id="ENSGT00950000183021"/>
<dbReference type="GO" id="GO:0046983">
    <property type="term" value="F:protein dimerization activity"/>
    <property type="evidence" value="ECO:0007669"/>
    <property type="project" value="InterPro"/>
</dbReference>
<dbReference type="PROSITE" id="PS50888">
    <property type="entry name" value="BHLH"/>
    <property type="match status" value="1"/>
</dbReference>
<dbReference type="OMA" id="SRTCPQQ"/>
<dbReference type="SMART" id="SM01151">
    <property type="entry name" value="DUF1518"/>
    <property type="match status" value="1"/>
</dbReference>
<dbReference type="Gene3D" id="4.10.280.10">
    <property type="entry name" value="Helix-loop-helix DNA-binding domain"/>
    <property type="match status" value="1"/>
</dbReference>
<dbReference type="SUPFAM" id="SSF55785">
    <property type="entry name" value="PYP-like sensor domain (PAS domain)"/>
    <property type="match status" value="2"/>
</dbReference>
<feature type="compositionally biased region" description="Low complexity" evidence="8">
    <location>
        <begin position="519"/>
        <end position="530"/>
    </location>
</feature>
<protein>
    <submittedName>
        <fullName evidence="11">Nuclear receptor coactivator 1</fullName>
    </submittedName>
</protein>
<feature type="compositionally biased region" description="Low complexity" evidence="8">
    <location>
        <begin position="430"/>
        <end position="444"/>
    </location>
</feature>
<dbReference type="InterPro" id="IPR017426">
    <property type="entry name" value="Nuclear_rcpt_coactivator"/>
</dbReference>
<keyword evidence="12" id="KW-1185">Reference proteome</keyword>
<dbReference type="SMART" id="SM00353">
    <property type="entry name" value="HLH"/>
    <property type="match status" value="1"/>
</dbReference>
<dbReference type="InterPro" id="IPR028819">
    <property type="entry name" value="NCOA1_bHLH"/>
</dbReference>
<reference evidence="11" key="3">
    <citation type="submission" date="2025-09" db="UniProtKB">
        <authorList>
            <consortium name="Ensembl"/>
        </authorList>
    </citation>
    <scope>IDENTIFICATION</scope>
</reference>
<feature type="compositionally biased region" description="Polar residues" evidence="8">
    <location>
        <begin position="352"/>
        <end position="393"/>
    </location>
</feature>
<dbReference type="InterPro" id="IPR014920">
    <property type="entry name" value="Nuc_rcpt_coact_Ncoa-typ"/>
</dbReference>
<keyword evidence="4" id="KW-0805">Transcription regulation</keyword>
<evidence type="ECO:0000256" key="7">
    <source>
        <dbReference type="ARBA" id="ARBA00023242"/>
    </source>
</evidence>
<evidence type="ECO:0000313" key="11">
    <source>
        <dbReference type="Ensembl" id="ENSTRUP00000016271.3"/>
    </source>
</evidence>
<feature type="compositionally biased region" description="Low complexity" evidence="8">
    <location>
        <begin position="1106"/>
        <end position="1122"/>
    </location>
</feature>
<feature type="region of interest" description="Disordered" evidence="8">
    <location>
        <begin position="610"/>
        <end position="645"/>
    </location>
</feature>
<dbReference type="GO" id="GO:0032870">
    <property type="term" value="P:cellular response to hormone stimulus"/>
    <property type="evidence" value="ECO:0007669"/>
    <property type="project" value="TreeGrafter"/>
</dbReference>
<keyword evidence="3" id="KW-0677">Repeat</keyword>
<dbReference type="SMART" id="SM00091">
    <property type="entry name" value="PAS"/>
    <property type="match status" value="1"/>
</dbReference>
<dbReference type="Pfam" id="PF23172">
    <property type="entry name" value="bHLH_NCOA"/>
    <property type="match status" value="1"/>
</dbReference>
<dbReference type="eggNOG" id="KOG3561">
    <property type="taxonomic scope" value="Eukaryota"/>
</dbReference>
<dbReference type="Ensembl" id="ENSTRUT00000016343.3">
    <property type="protein sequence ID" value="ENSTRUP00000016271.3"/>
    <property type="gene ID" value="ENSTRUG00000006619.3"/>
</dbReference>
<keyword evidence="7" id="KW-0539">Nucleus</keyword>
<dbReference type="Proteomes" id="UP000005226">
    <property type="component" value="Chromosome 16"/>
</dbReference>
<dbReference type="InterPro" id="IPR035965">
    <property type="entry name" value="PAS-like_dom_sf"/>
</dbReference>
<feature type="compositionally biased region" description="Polar residues" evidence="8">
    <location>
        <begin position="785"/>
        <end position="794"/>
    </location>
</feature>
<feature type="compositionally biased region" description="Low complexity" evidence="8">
    <location>
        <begin position="498"/>
        <end position="512"/>
    </location>
</feature>
<comment type="subcellular location">
    <subcellularLocation>
        <location evidence="1">Nucleus</location>
    </subcellularLocation>
</comment>
<evidence type="ECO:0000256" key="1">
    <source>
        <dbReference type="ARBA" id="ARBA00004123"/>
    </source>
</evidence>
<feature type="region of interest" description="Disordered" evidence="8">
    <location>
        <begin position="1"/>
        <end position="32"/>
    </location>
</feature>
<dbReference type="Pfam" id="PF08815">
    <property type="entry name" value="Nuc_rec_co-act"/>
    <property type="match status" value="1"/>
</dbReference>
<feature type="region of interest" description="Disordered" evidence="8">
    <location>
        <begin position="351"/>
        <end position="595"/>
    </location>
</feature>
<dbReference type="PANTHER" id="PTHR10684">
    <property type="entry name" value="NUCLEAR RECEPTOR COACTIVATOR"/>
    <property type="match status" value="1"/>
</dbReference>
<dbReference type="InterPro" id="IPR036638">
    <property type="entry name" value="HLH_DNA-bd_sf"/>
</dbReference>
<evidence type="ECO:0000256" key="3">
    <source>
        <dbReference type="ARBA" id="ARBA00022737"/>
    </source>
</evidence>
<comment type="similarity">
    <text evidence="2">Belongs to the SRC/p160 nuclear receptor coactivator family.</text>
</comment>
<dbReference type="PROSITE" id="PS50112">
    <property type="entry name" value="PAS"/>
    <property type="match status" value="1"/>
</dbReference>
<feature type="domain" description="PAS" evidence="9">
    <location>
        <begin position="112"/>
        <end position="183"/>
    </location>
</feature>
<keyword evidence="6" id="KW-0804">Transcription</keyword>
<feature type="compositionally biased region" description="Polar residues" evidence="8">
    <location>
        <begin position="420"/>
        <end position="429"/>
    </location>
</feature>
<dbReference type="Gene3D" id="6.10.140.410">
    <property type="match status" value="1"/>
</dbReference>
<dbReference type="InterPro" id="IPR011598">
    <property type="entry name" value="bHLH_dom"/>
</dbReference>
<reference evidence="11" key="2">
    <citation type="submission" date="2025-08" db="UniProtKB">
        <authorList>
            <consortium name="Ensembl"/>
        </authorList>
    </citation>
    <scope>IDENTIFICATION</scope>
</reference>
<evidence type="ECO:0000256" key="4">
    <source>
        <dbReference type="ARBA" id="ARBA00023015"/>
    </source>
</evidence>
<dbReference type="GO" id="GO:0016922">
    <property type="term" value="F:nuclear receptor binding"/>
    <property type="evidence" value="ECO:0007669"/>
    <property type="project" value="InterPro"/>
</dbReference>
<evidence type="ECO:0000256" key="6">
    <source>
        <dbReference type="ARBA" id="ARBA00023163"/>
    </source>
</evidence>
<dbReference type="InterPro" id="IPR037077">
    <property type="entry name" value="Nuc_rcpt_coact_Ncoa_int_sf"/>
</dbReference>
<dbReference type="CDD" id="cd00130">
    <property type="entry name" value="PAS"/>
    <property type="match status" value="1"/>
</dbReference>
<feature type="region of interest" description="Disordered" evidence="8">
    <location>
        <begin position="1096"/>
        <end position="1122"/>
    </location>
</feature>
<dbReference type="FunFam" id="4.10.280.10:FF:000008">
    <property type="entry name" value="Nuclear receptor coactivator"/>
    <property type="match status" value="1"/>
</dbReference>
<dbReference type="FunFam" id="3.30.450.20:FF:000007">
    <property type="entry name" value="Nuclear receptor coactivator"/>
    <property type="match status" value="1"/>
</dbReference>
<organism evidence="11 12">
    <name type="scientific">Takifugu rubripes</name>
    <name type="common">Japanese pufferfish</name>
    <name type="synonym">Fugu rubripes</name>
    <dbReference type="NCBI Taxonomy" id="31033"/>
    <lineage>
        <taxon>Eukaryota</taxon>
        <taxon>Metazoa</taxon>
        <taxon>Chordata</taxon>
        <taxon>Craniata</taxon>
        <taxon>Vertebrata</taxon>
        <taxon>Euteleostomi</taxon>
        <taxon>Actinopterygii</taxon>
        <taxon>Neopterygii</taxon>
        <taxon>Teleostei</taxon>
        <taxon>Neoteleostei</taxon>
        <taxon>Acanthomorphata</taxon>
        <taxon>Eupercaria</taxon>
        <taxon>Tetraodontiformes</taxon>
        <taxon>Tetradontoidea</taxon>
        <taxon>Tetraodontidae</taxon>
        <taxon>Takifugu</taxon>
    </lineage>
</organism>
<feature type="compositionally biased region" description="Low complexity" evidence="8">
    <location>
        <begin position="709"/>
        <end position="741"/>
    </location>
</feature>
<feature type="compositionally biased region" description="Low complexity" evidence="8">
    <location>
        <begin position="749"/>
        <end position="760"/>
    </location>
</feature>
<dbReference type="SUPFAM" id="SSF47459">
    <property type="entry name" value="HLH, helix-loop-helix DNA-binding domain"/>
    <property type="match status" value="1"/>
</dbReference>
<dbReference type="Pfam" id="PF00989">
    <property type="entry name" value="PAS"/>
    <property type="match status" value="1"/>
</dbReference>
<feature type="domain" description="BHLH" evidence="10">
    <location>
        <begin position="23"/>
        <end position="80"/>
    </location>
</feature>
<evidence type="ECO:0000313" key="12">
    <source>
        <dbReference type="Proteomes" id="UP000005226"/>
    </source>
</evidence>
<feature type="region of interest" description="Disordered" evidence="8">
    <location>
        <begin position="1197"/>
        <end position="1260"/>
    </location>
</feature>
<evidence type="ECO:0000259" key="9">
    <source>
        <dbReference type="PROSITE" id="PS50112"/>
    </source>
</evidence>
<gene>
    <name evidence="11" type="primary">LOC115252909</name>
</gene>
<evidence type="ECO:0000256" key="5">
    <source>
        <dbReference type="ARBA" id="ARBA00023159"/>
    </source>
</evidence>
<sequence length="1370" mass="145431">MSAVGENPLDPATSEARKRKGSPCDTSGPSLEKRRRELECRYIEELAELLSSNMGDIASLSVKPDKCHILKSTVDQIQQMKRRKQEKAALLSPDDDVQKSDVSSSSQGLVEKEALGPMLLEALDGFFFVVNREGRIVFVSENVTSYLGYPQEELMTSSVYSILHVGDHSEFVRNLLPKSLVNGVPWPQEPGRRNSHTFNCRMLKRPPDEVDSENPEARQQYEIMQCFTVSQPQSMQEEGEVWNWILIITTSGKIISIETSALRATGRPGWEDLVRKCIYAFFQPQGKEPSLAKKLLHEVMTHGSAVSPLYHFTLSDGTPLSAQTRCKFCCPPNPDVQPFIMGIHTIDREHNTASSQENTNPSLPQNLGSLGQTPSRSPSLPPGSNWTQGSGVATSGLNPNSSNGSSQGQNSSTPAGYLTPNRTCPQQLNSPSPLSSPLTAAPTSFISSRMPQVGPGLGESPRITGNPFSPSTPGLHSPAGGTNSGGSLNRQHSGGDGTSSASSGSSGSFLSSPVHQRQTSTPTSSSTRPPSVKPSEEGDEDSVKAPLSSASQVGNPRPSQFHDSNGTGSESSNSIHSTSLPHPPAPTPQCPASHSTLTERHKILHRLLQDSSPNDSSANNEEGISQNPAEIKKEPPPSPAMTSPIPKQDHQLLRFLLDTDEKDLGDLPPPSALSLQSIRAKVEKRTSIDSAPCAGSAIAAACKPAANCSSSSISPKSIPQPSAQLQSPVSQSLPQLQSPSPQLAPPSPQLKLQSPTQLQPAEASTPCGVNVKREPPGPNDVVLSSGCSVQSQSAFDFCSPPTPSQTQEQGDPFQTPKHTSPFPEMDILNPFSSSSGLTKMDVGDAQFQPLALSDTLSFDALGTPLQAPLASPQEQCVPCTLDDVLGPSNIPEARNDEKALIEQLVNFLSGTDESELAELDKALGIDKLVQSGCFDPSGQSFLTQQPAVSPVAMDTKLPSYPSQFTPASQAQLPPELATVGPQGQGFGVPRAAFPGGATGVGLRQGVMRPQGPQLRLSPNQLRLQLPAELQNRMASVNQFPGGVQHVNMGIRQGVQQPQLPTQMRPQRQREIYSIQHRQRQLFQQKVMLMRQNMAGAPAGSVGSIGTAQAPKVAPTTPQQPPQQQFSFPQVYNPLTGKPATSPSPFSPMTGGPLDNKVTVRVPLNNQTLLGGVQGQFSTVNSSIQQGLFQQFSGSAIAQQEPPFPPEMSPTSPLLSPQNSTPQTPLLQQAPPPGYQAADTKSWPPTGITSNSLFGQSGQGAGPAFGQQGVYNNMSITVSMAGGSSGVSSLPPMGQPVAMSNSNLSSVSVVCSDQQVQVFADVQCTVNLVGSDSYMNQGSGGTASSQKGPGTQGSQNNPAQQKSLLQQLLTE</sequence>
<feature type="compositionally biased region" description="Polar residues" evidence="8">
    <location>
        <begin position="610"/>
        <end position="628"/>
    </location>
</feature>
<proteinExistence type="inferred from homology"/>
<feature type="compositionally biased region" description="Polar residues" evidence="8">
    <location>
        <begin position="548"/>
        <end position="580"/>
    </location>
</feature>
<dbReference type="GO" id="GO:0005634">
    <property type="term" value="C:nucleus"/>
    <property type="evidence" value="ECO:0007669"/>
    <property type="project" value="UniProtKB-SubCell"/>
</dbReference>
<dbReference type="Pfam" id="PF08832">
    <property type="entry name" value="SRC-1"/>
    <property type="match status" value="1"/>
</dbReference>
<reference evidence="11 12" key="1">
    <citation type="journal article" date="2011" name="Genome Biol. Evol.">
        <title>Integration of the genetic map and genome assembly of fugu facilitates insights into distinct features of genome evolution in teleosts and mammals.</title>
        <authorList>
            <person name="Kai W."/>
            <person name="Kikuchi K."/>
            <person name="Tohari S."/>
            <person name="Chew A.K."/>
            <person name="Tay A."/>
            <person name="Fujiwara A."/>
            <person name="Hosoya S."/>
            <person name="Suetake H."/>
            <person name="Naruse K."/>
            <person name="Brenner S."/>
            <person name="Suzuki Y."/>
            <person name="Venkatesh B."/>
        </authorList>
    </citation>
    <scope>NUCLEOTIDE SEQUENCE [LARGE SCALE GENOMIC DNA]</scope>
</reference>
<evidence type="ECO:0000256" key="2">
    <source>
        <dbReference type="ARBA" id="ARBA00009933"/>
    </source>
</evidence>
<name>H2SV33_TAKRU</name>
<evidence type="ECO:0000256" key="8">
    <source>
        <dbReference type="SAM" id="MobiDB-lite"/>
    </source>
</evidence>